<dbReference type="Proteomes" id="UP000324678">
    <property type="component" value="Chromosome"/>
</dbReference>
<dbReference type="RefSeq" id="WP_149161507.1">
    <property type="nucleotide sequence ID" value="NZ_CP043505.1"/>
</dbReference>
<proteinExistence type="predicted"/>
<reference evidence="4 5" key="1">
    <citation type="submission" date="2019-09" db="EMBL/GenBank/DDBJ databases">
        <title>Genome sequencing of strain KACC 19306.</title>
        <authorList>
            <person name="Heo J."/>
            <person name="Kim S.-J."/>
            <person name="Kim J.-S."/>
            <person name="Hong S.-B."/>
            <person name="Kwon S.-W."/>
        </authorList>
    </citation>
    <scope>NUCLEOTIDE SEQUENCE [LARGE SCALE GENOMIC DNA]</scope>
    <source>
        <strain evidence="4 5">KACC 19306</strain>
    </source>
</reference>
<dbReference type="AlphaFoldDB" id="A0A5C1YHQ9"/>
<evidence type="ECO:0000313" key="5">
    <source>
        <dbReference type="Proteomes" id="UP000324678"/>
    </source>
</evidence>
<dbReference type="Gene3D" id="3.40.50.1460">
    <property type="match status" value="1"/>
</dbReference>
<dbReference type="OrthoDB" id="8773014at2"/>
<protein>
    <submittedName>
        <fullName evidence="4">CHAT domain-containing protein</fullName>
    </submittedName>
</protein>
<organism evidence="4 5">
    <name type="scientific">Agromyces intestinalis</name>
    <dbReference type="NCBI Taxonomy" id="2592652"/>
    <lineage>
        <taxon>Bacteria</taxon>
        <taxon>Bacillati</taxon>
        <taxon>Actinomycetota</taxon>
        <taxon>Actinomycetes</taxon>
        <taxon>Micrococcales</taxon>
        <taxon>Microbacteriaceae</taxon>
        <taxon>Agromyces</taxon>
    </lineage>
</organism>
<evidence type="ECO:0000259" key="3">
    <source>
        <dbReference type="Pfam" id="PF24063"/>
    </source>
</evidence>
<dbReference type="KEGG" id="ail:FLP10_14435"/>
<name>A0A5C1YHQ9_9MICO</name>
<dbReference type="InterPro" id="IPR055787">
    <property type="entry name" value="DUF7363"/>
</dbReference>
<evidence type="ECO:0000256" key="1">
    <source>
        <dbReference type="SAM" id="MobiDB-lite"/>
    </source>
</evidence>
<dbReference type="EMBL" id="CP043505">
    <property type="protein sequence ID" value="QEO15493.1"/>
    <property type="molecule type" value="Genomic_DNA"/>
</dbReference>
<feature type="domain" description="DUF7363" evidence="3">
    <location>
        <begin position="214"/>
        <end position="322"/>
    </location>
</feature>
<accession>A0A5C1YHQ9</accession>
<evidence type="ECO:0000313" key="4">
    <source>
        <dbReference type="EMBL" id="QEO15493.1"/>
    </source>
</evidence>
<dbReference type="Pfam" id="PF24063">
    <property type="entry name" value="DUF7363"/>
    <property type="match status" value="1"/>
</dbReference>
<keyword evidence="5" id="KW-1185">Reference proteome</keyword>
<feature type="region of interest" description="Disordered" evidence="1">
    <location>
        <begin position="182"/>
        <end position="203"/>
    </location>
</feature>
<dbReference type="InterPro" id="IPR024983">
    <property type="entry name" value="CHAT_dom"/>
</dbReference>
<evidence type="ECO:0000259" key="2">
    <source>
        <dbReference type="Pfam" id="PF12770"/>
    </source>
</evidence>
<dbReference type="Pfam" id="PF12770">
    <property type="entry name" value="CHAT"/>
    <property type="match status" value="1"/>
</dbReference>
<feature type="domain" description="CHAT" evidence="2">
    <location>
        <begin position="451"/>
        <end position="700"/>
    </location>
</feature>
<sequence length="724" mass="77288">MSRSGEGAHRIEVRFADEARVVPGGRPGLPPEWAAFDRPLRLLGALEVLLPAEPASVVAVVDGLDDADRTVLGVARSDGVCFAVPLRGIGGGAATADLPTSDGRTTIFVLGFARTADAERFLDRWGAAPRPPLPRPGGYIDGMTRSMPGFDLDDDGRGGGFEAALDAEPVAADEPIEFPEAAEPAAAEPAEPEPAEPVEPATRGRRVTAAHVDAEMPPELVAGESFELIFRLSREALTATPGLVRDEEVIRVDEDRDVTVSITLRGIHHAPGDRAERTVPLPAPGADPARVPFRLVADEPGRGVVWIAVRQEPIEQPLATLRVSAAIVESASAVPGPAPNPRTRVSGRSSELAALPTIRIDESISRGRSTLRIAVSVGDERAVCTKELPDKAAYIRRLYSRVGGIRAQVDTVRDAKARRRRAAELLSGIGSDIARYLFDDHVNDLLWRSRTSRLSHLVVQTEGEFDLPWEIVHLVPPSGAAGDGKRWFLADLGMTRLVYGSASPEPIRVRPDRALAVSPRYHDPILALPRTAAEIAALADHLAARVVLDVETPAAISSELRDGVDLLHFAGHGRWRADEPTAQQLLLAAFPSSADDEASTYSDADARADFPEERALEGVTPASFVFLSACDVGRLQSGPTGLGGFAEAFLRGGVAAFIGCGWAVRDDVAARFVTTFYDAALARELTIGEATLEARQAARRVGDVSALAFAVFADPRARLVPARE</sequence>
<gene>
    <name evidence="4" type="ORF">FLP10_14435</name>
</gene>